<feature type="active site" description="Proton acceptor" evidence="1">
    <location>
        <position position="187"/>
    </location>
</feature>
<keyword evidence="2 3" id="KW-0663">Pyridoxal phosphate</keyword>
<dbReference type="RefSeq" id="WP_075901536.1">
    <property type="nucleotide sequence ID" value="NZ_MKZS01000001.1"/>
</dbReference>
<dbReference type="CDD" id="cd00616">
    <property type="entry name" value="AHBA_syn"/>
    <property type="match status" value="1"/>
</dbReference>
<evidence type="ECO:0000313" key="4">
    <source>
        <dbReference type="EMBL" id="OLT60889.1"/>
    </source>
</evidence>
<organism evidence="4 5">
    <name type="scientific">Moorena bouillonii PNG</name>
    <dbReference type="NCBI Taxonomy" id="568701"/>
    <lineage>
        <taxon>Bacteria</taxon>
        <taxon>Bacillati</taxon>
        <taxon>Cyanobacteriota</taxon>
        <taxon>Cyanophyceae</taxon>
        <taxon>Coleofasciculales</taxon>
        <taxon>Coleofasciculaceae</taxon>
        <taxon>Moorena</taxon>
    </lineage>
</organism>
<dbReference type="InterPro" id="IPR015421">
    <property type="entry name" value="PyrdxlP-dep_Trfase_major"/>
</dbReference>
<dbReference type="GO" id="GO:0019180">
    <property type="term" value="F:dTDP-4-amino-4,6-dideoxygalactose transaminase activity"/>
    <property type="evidence" value="ECO:0007669"/>
    <property type="project" value="TreeGrafter"/>
</dbReference>
<name>A0A1U7N4K8_9CYAN</name>
<dbReference type="NCBIfam" id="TIGR02379">
    <property type="entry name" value="ECA_wecE"/>
    <property type="match status" value="1"/>
</dbReference>
<dbReference type="Gene3D" id="3.90.1150.10">
    <property type="entry name" value="Aspartate Aminotransferase, domain 1"/>
    <property type="match status" value="1"/>
</dbReference>
<accession>A0A1U7N4K8</accession>
<evidence type="ECO:0000313" key="5">
    <source>
        <dbReference type="Proteomes" id="UP000186657"/>
    </source>
</evidence>
<dbReference type="FunFam" id="3.40.640.10:FF:000037">
    <property type="entry name" value="dTDP-4-amino-4,6-dideoxygalactose transaminase"/>
    <property type="match status" value="1"/>
</dbReference>
<dbReference type="InterPro" id="IPR015424">
    <property type="entry name" value="PyrdxlP-dep_Trfase"/>
</dbReference>
<comment type="similarity">
    <text evidence="3">Belongs to the DegT/DnrJ/EryC1 family.</text>
</comment>
<dbReference type="Proteomes" id="UP000186657">
    <property type="component" value="Unassembled WGS sequence"/>
</dbReference>
<dbReference type="Gene3D" id="3.40.640.10">
    <property type="entry name" value="Type I PLP-dependent aspartate aminotransferase-like (Major domain)"/>
    <property type="match status" value="1"/>
</dbReference>
<dbReference type="PIRSF" id="PIRSF000390">
    <property type="entry name" value="PLP_StrS"/>
    <property type="match status" value="1"/>
</dbReference>
<dbReference type="InterPro" id="IPR000653">
    <property type="entry name" value="DegT/StrS_aminotransferase"/>
</dbReference>
<evidence type="ECO:0000256" key="1">
    <source>
        <dbReference type="PIRSR" id="PIRSR000390-1"/>
    </source>
</evidence>
<dbReference type="Pfam" id="PF01041">
    <property type="entry name" value="DegT_DnrJ_EryC1"/>
    <property type="match status" value="1"/>
</dbReference>
<dbReference type="PANTHER" id="PTHR30244">
    <property type="entry name" value="TRANSAMINASE"/>
    <property type="match status" value="1"/>
</dbReference>
<dbReference type="InterPro" id="IPR012749">
    <property type="entry name" value="WecE-like"/>
</dbReference>
<evidence type="ECO:0000256" key="3">
    <source>
        <dbReference type="RuleBase" id="RU004508"/>
    </source>
</evidence>
<dbReference type="InterPro" id="IPR015422">
    <property type="entry name" value="PyrdxlP-dep_Trfase_small"/>
</dbReference>
<protein>
    <submittedName>
        <fullName evidence="4">dTDP-4-amino-4,6-dideoxygalactose transaminase</fullName>
    </submittedName>
</protein>
<comment type="caution">
    <text evidence="4">The sequence shown here is derived from an EMBL/GenBank/DDBJ whole genome shotgun (WGS) entry which is preliminary data.</text>
</comment>
<dbReference type="GO" id="GO:0030170">
    <property type="term" value="F:pyridoxal phosphate binding"/>
    <property type="evidence" value="ECO:0007669"/>
    <property type="project" value="TreeGrafter"/>
</dbReference>
<dbReference type="GO" id="GO:0000271">
    <property type="term" value="P:polysaccharide biosynthetic process"/>
    <property type="evidence" value="ECO:0007669"/>
    <property type="project" value="TreeGrafter"/>
</dbReference>
<dbReference type="NCBIfam" id="NF008687">
    <property type="entry name" value="PRK11706.1"/>
    <property type="match status" value="1"/>
</dbReference>
<dbReference type="PANTHER" id="PTHR30244:SF34">
    <property type="entry name" value="DTDP-4-AMINO-4,6-DIDEOXYGALACTOSE TRANSAMINASE"/>
    <property type="match status" value="1"/>
</dbReference>
<evidence type="ECO:0000256" key="2">
    <source>
        <dbReference type="PIRSR" id="PIRSR000390-2"/>
    </source>
</evidence>
<dbReference type="AlphaFoldDB" id="A0A1U7N4K8"/>
<proteinExistence type="inferred from homology"/>
<sequence>MEVTLSKIPFNRPVTVGTEFEYIQQTIKNMDLSGDGAITKQCHALLEEILSVPKVLLTTSCTHALEMAAVLLNIQPGDEVIVPSFTFVSTINAFVLRGAQPVFIDIRPDTLNLNEEKLESLITPRTKAIVPVHYAGVACEMDTILEIAGRYGIPVVEDNAHGLFAKYKGKYLGTFGCLATQSFHETKNFTCGEGGALLINDPQYIERAEIIREKGTNRTRFYRGQIDKYTWVDIGSSYLPSGILAAFLYAQLKSRQQIQSKRQQIWEYYYENLKDWAPEYGIRLPIVPEYCDQAYHMFYILLPSLEKRQALIAHLKAQGIYSVFHYLPLHLSDMGREFGGKEGDCLVTEDVSDRLLRLPFYNDMTEADQARVVASIKKFF</sequence>
<keyword evidence="5" id="KW-1185">Reference proteome</keyword>
<dbReference type="EMBL" id="MKZS01000001">
    <property type="protein sequence ID" value="OLT60889.1"/>
    <property type="molecule type" value="Genomic_DNA"/>
</dbReference>
<dbReference type="SUPFAM" id="SSF53383">
    <property type="entry name" value="PLP-dependent transferases"/>
    <property type="match status" value="1"/>
</dbReference>
<reference evidence="4 5" key="1">
    <citation type="submission" date="2016-10" db="EMBL/GenBank/DDBJ databases">
        <title>Comparative genomics uncovers the prolific and rare metabolic potential of the cyanobacterial genus Moorea.</title>
        <authorList>
            <person name="Leao T."/>
            <person name="Castelao G."/>
            <person name="Korobeynikov A."/>
            <person name="Monroe E.A."/>
            <person name="Podell S."/>
            <person name="Glukhov E."/>
            <person name="Allen E."/>
            <person name="Gerwick W.H."/>
            <person name="Gerwick L."/>
        </authorList>
    </citation>
    <scope>NUCLEOTIDE SEQUENCE [LARGE SCALE GENOMIC DNA]</scope>
    <source>
        <strain evidence="4 5">PNG5-198</strain>
    </source>
</reference>
<gene>
    <name evidence="4" type="ORF">BJP37_19600</name>
</gene>
<feature type="modified residue" description="N6-(pyridoxal phosphate)lysine" evidence="2">
    <location>
        <position position="187"/>
    </location>
</feature>